<evidence type="ECO:0000313" key="2">
    <source>
        <dbReference type="EMBL" id="RZC50484.1"/>
    </source>
</evidence>
<organism evidence="2 3">
    <name type="scientific">Papaver somniferum</name>
    <name type="common">Opium poppy</name>
    <dbReference type="NCBI Taxonomy" id="3469"/>
    <lineage>
        <taxon>Eukaryota</taxon>
        <taxon>Viridiplantae</taxon>
        <taxon>Streptophyta</taxon>
        <taxon>Embryophyta</taxon>
        <taxon>Tracheophyta</taxon>
        <taxon>Spermatophyta</taxon>
        <taxon>Magnoliopsida</taxon>
        <taxon>Ranunculales</taxon>
        <taxon>Papaveraceae</taxon>
        <taxon>Papaveroideae</taxon>
        <taxon>Papaver</taxon>
    </lineage>
</organism>
<reference evidence="2 3" key="1">
    <citation type="journal article" date="2018" name="Science">
        <title>The opium poppy genome and morphinan production.</title>
        <authorList>
            <person name="Guo L."/>
            <person name="Winzer T."/>
            <person name="Yang X."/>
            <person name="Li Y."/>
            <person name="Ning Z."/>
            <person name="He Z."/>
            <person name="Teodor R."/>
            <person name="Lu Y."/>
            <person name="Bowser T.A."/>
            <person name="Graham I.A."/>
            <person name="Ye K."/>
        </authorList>
    </citation>
    <scope>NUCLEOTIDE SEQUENCE [LARGE SCALE GENOMIC DNA]</scope>
    <source>
        <strain evidence="3">cv. HN1</strain>
        <tissue evidence="2">Leaves</tissue>
    </source>
</reference>
<evidence type="ECO:0000256" key="1">
    <source>
        <dbReference type="SAM" id="MobiDB-lite"/>
    </source>
</evidence>
<dbReference type="Proteomes" id="UP000316621">
    <property type="component" value="Chromosome 2"/>
</dbReference>
<dbReference type="Gramene" id="RZC50484">
    <property type="protein sequence ID" value="RZC50484"/>
    <property type="gene ID" value="C5167_018905"/>
</dbReference>
<keyword evidence="3" id="KW-1185">Reference proteome</keyword>
<accession>A0A4Y7INM0</accession>
<name>A0A4Y7INM0_PAPSO</name>
<feature type="region of interest" description="Disordered" evidence="1">
    <location>
        <begin position="71"/>
        <end position="102"/>
    </location>
</feature>
<dbReference type="AlphaFoldDB" id="A0A4Y7INM0"/>
<gene>
    <name evidence="2" type="ORF">C5167_018905</name>
</gene>
<protein>
    <submittedName>
        <fullName evidence="2">Uncharacterized protein</fullName>
    </submittedName>
</protein>
<evidence type="ECO:0000313" key="3">
    <source>
        <dbReference type="Proteomes" id="UP000316621"/>
    </source>
</evidence>
<proteinExistence type="predicted"/>
<feature type="compositionally biased region" description="Basic and acidic residues" evidence="1">
    <location>
        <begin position="88"/>
        <end position="102"/>
    </location>
</feature>
<sequence length="102" mass="11991">MHWSRYHFEKQPHKICKKCFVVDHDDSACEAIAKNLKVVAYNPKEFWLWCQNDPEGQALVASLEEEDRRLNQDKPKILEIGTSSEPDENTKRKSMRETENNS</sequence>
<dbReference type="EMBL" id="CM010716">
    <property type="protein sequence ID" value="RZC50484.1"/>
    <property type="molecule type" value="Genomic_DNA"/>
</dbReference>